<feature type="region of interest" description="Disordered" evidence="1">
    <location>
        <begin position="30"/>
        <end position="51"/>
    </location>
</feature>
<dbReference type="OrthoDB" id="4743193at2759"/>
<reference evidence="2" key="1">
    <citation type="submission" date="2021-02" db="EMBL/GenBank/DDBJ databases">
        <authorList>
            <person name="Nieuwenhuis M."/>
            <person name="Van De Peppel L.J.J."/>
        </authorList>
    </citation>
    <scope>NUCLEOTIDE SEQUENCE</scope>
    <source>
        <strain evidence="2">D49</strain>
    </source>
</reference>
<accession>A0A9P7KH45</accession>
<dbReference type="Proteomes" id="UP000717328">
    <property type="component" value="Unassembled WGS sequence"/>
</dbReference>
<gene>
    <name evidence="2" type="ORF">H0H81_000219</name>
</gene>
<dbReference type="EMBL" id="JABCKI010000509">
    <property type="protein sequence ID" value="KAG5650233.1"/>
    <property type="molecule type" value="Genomic_DNA"/>
</dbReference>
<proteinExistence type="predicted"/>
<dbReference type="AlphaFoldDB" id="A0A9P7KH45"/>
<comment type="caution">
    <text evidence="2">The sequence shown here is derived from an EMBL/GenBank/DDBJ whole genome shotgun (WGS) entry which is preliminary data.</text>
</comment>
<evidence type="ECO:0000256" key="1">
    <source>
        <dbReference type="SAM" id="MobiDB-lite"/>
    </source>
</evidence>
<evidence type="ECO:0000313" key="2">
    <source>
        <dbReference type="EMBL" id="KAG5650233.1"/>
    </source>
</evidence>
<protein>
    <submittedName>
        <fullName evidence="2">Uncharacterized protein</fullName>
    </submittedName>
</protein>
<sequence>MAERLQAESPHVWDMLGHLLVSNPARDAHRAEYNRSSSSSQLPSTLGPGWDDEDEYWAQHDEAVSDGCEEHDIIREEEDGSRKTKLRKAAGDRQHALLRIHRVVIMSILMMNTNQRCNPVAAVIGIFCHSTSAPELVTEMLAHAGLSISTTATHDMVNSLSLKSHLKL</sequence>
<name>A0A9P7KH45_9AGAR</name>
<keyword evidence="3" id="KW-1185">Reference proteome</keyword>
<reference evidence="2" key="2">
    <citation type="submission" date="2021-10" db="EMBL/GenBank/DDBJ databases">
        <title>Phylogenomics reveals ancestral predisposition of the termite-cultivated fungus Termitomyces towards a domesticated lifestyle.</title>
        <authorList>
            <person name="Auxier B."/>
            <person name="Grum-Grzhimaylo A."/>
            <person name="Cardenas M.E."/>
            <person name="Lodge J.D."/>
            <person name="Laessoe T."/>
            <person name="Pedersen O."/>
            <person name="Smith M.E."/>
            <person name="Kuyper T.W."/>
            <person name="Franco-Molano E.A."/>
            <person name="Baroni T.J."/>
            <person name="Aanen D.K."/>
        </authorList>
    </citation>
    <scope>NUCLEOTIDE SEQUENCE</scope>
    <source>
        <strain evidence="2">D49</strain>
    </source>
</reference>
<evidence type="ECO:0000313" key="3">
    <source>
        <dbReference type="Proteomes" id="UP000717328"/>
    </source>
</evidence>
<organism evidence="2 3">
    <name type="scientific">Sphagnurus paluster</name>
    <dbReference type="NCBI Taxonomy" id="117069"/>
    <lineage>
        <taxon>Eukaryota</taxon>
        <taxon>Fungi</taxon>
        <taxon>Dikarya</taxon>
        <taxon>Basidiomycota</taxon>
        <taxon>Agaricomycotina</taxon>
        <taxon>Agaricomycetes</taxon>
        <taxon>Agaricomycetidae</taxon>
        <taxon>Agaricales</taxon>
        <taxon>Tricholomatineae</taxon>
        <taxon>Lyophyllaceae</taxon>
        <taxon>Sphagnurus</taxon>
    </lineage>
</organism>